<sequence>VSCDGCSKENFRGRRYKCLVCFDYDLCSSCYDKCHSTQRHSSDHPMQCILTQSDYEMYYGGESNINSEVYRPVAFSCPCCLQTGFTEMTLRDHLIRTHAGSHSDVICPVCAATPNGEPNRIVTDLVSHIAAEHGPESGVSDETRRVPRRTPAIINRSGVTIRGGRSRTNNTMTGGASGASNGGGGFNSTVFNTQDSIDPIAVWNFPSQLSSCTITQYLSTELLSQLGGRRTGGNSYSSTLSQIHQLQQVYEQVSGRQISRRLLATLEPRSAQHLSTSTDPSSLMLVSAPTSQAAATLNHGSATNAVGINVTSTVAAPNAATRDDSSRFLLSEVAQLNKTNEEQRKLYDSELSNRSAFVQELLMSMLQ</sequence>
<keyword evidence="11" id="KW-1185">Reference proteome</keyword>
<dbReference type="InterPro" id="IPR050774">
    <property type="entry name" value="KCMF1/Dystrophin"/>
</dbReference>
<dbReference type="SUPFAM" id="SSF57850">
    <property type="entry name" value="RING/U-box"/>
    <property type="match status" value="1"/>
</dbReference>
<evidence type="ECO:0000256" key="8">
    <source>
        <dbReference type="PROSITE-ProRule" id="PRU00228"/>
    </source>
</evidence>
<dbReference type="PROSITE" id="PS50135">
    <property type="entry name" value="ZF_ZZ_2"/>
    <property type="match status" value="1"/>
</dbReference>
<evidence type="ECO:0000313" key="11">
    <source>
        <dbReference type="Proteomes" id="UP000887565"/>
    </source>
</evidence>
<keyword evidence="4" id="KW-0808">Transferase</keyword>
<evidence type="ECO:0000256" key="7">
    <source>
        <dbReference type="ARBA" id="ARBA00022833"/>
    </source>
</evidence>
<dbReference type="GO" id="GO:0005886">
    <property type="term" value="C:plasma membrane"/>
    <property type="evidence" value="ECO:0007669"/>
    <property type="project" value="TreeGrafter"/>
</dbReference>
<evidence type="ECO:0000256" key="6">
    <source>
        <dbReference type="ARBA" id="ARBA00022771"/>
    </source>
</evidence>
<keyword evidence="6 8" id="KW-0863">Zinc-finger</keyword>
<dbReference type="EC" id="2.3.2.27" evidence="3"/>
<evidence type="ECO:0000256" key="5">
    <source>
        <dbReference type="ARBA" id="ARBA00022723"/>
    </source>
</evidence>
<keyword evidence="7" id="KW-0862">Zinc</keyword>
<keyword evidence="5" id="KW-0479">Metal-binding</keyword>
<evidence type="ECO:0000313" key="12">
    <source>
        <dbReference type="WBParaSite" id="nRc.2.0.1.t24641-RA"/>
    </source>
</evidence>
<dbReference type="PROSITE" id="PS01357">
    <property type="entry name" value="ZF_ZZ_1"/>
    <property type="match status" value="1"/>
</dbReference>
<evidence type="ECO:0000256" key="9">
    <source>
        <dbReference type="SAM" id="MobiDB-lite"/>
    </source>
</evidence>
<dbReference type="Proteomes" id="UP000887565">
    <property type="component" value="Unplaced"/>
</dbReference>
<dbReference type="CDD" id="cd02338">
    <property type="entry name" value="ZZ_PCMF_like"/>
    <property type="match status" value="1"/>
</dbReference>
<name>A0A915JFP1_ROMCU</name>
<reference evidence="12" key="1">
    <citation type="submission" date="2022-11" db="UniProtKB">
        <authorList>
            <consortium name="WormBaseParasite"/>
        </authorList>
    </citation>
    <scope>IDENTIFICATION</scope>
</reference>
<dbReference type="GO" id="GO:0010646">
    <property type="term" value="P:regulation of cell communication"/>
    <property type="evidence" value="ECO:0007669"/>
    <property type="project" value="UniProtKB-ARBA"/>
</dbReference>
<evidence type="ECO:0000256" key="3">
    <source>
        <dbReference type="ARBA" id="ARBA00012483"/>
    </source>
</evidence>
<dbReference type="InterPro" id="IPR008598">
    <property type="entry name" value="Di19_Zn-bd"/>
</dbReference>
<dbReference type="GO" id="GO:0061630">
    <property type="term" value="F:ubiquitin protein ligase activity"/>
    <property type="evidence" value="ECO:0007669"/>
    <property type="project" value="UniProtKB-EC"/>
</dbReference>
<dbReference type="GO" id="GO:0008270">
    <property type="term" value="F:zinc ion binding"/>
    <property type="evidence" value="ECO:0007669"/>
    <property type="project" value="UniProtKB-KW"/>
</dbReference>
<dbReference type="Pfam" id="PF00569">
    <property type="entry name" value="ZZ"/>
    <property type="match status" value="1"/>
</dbReference>
<dbReference type="OMA" id="GRNQSTE"/>
<evidence type="ECO:0000256" key="2">
    <source>
        <dbReference type="ARBA" id="ARBA00010938"/>
    </source>
</evidence>
<protein>
    <recommendedName>
        <fullName evidence="3">RING-type E3 ubiquitin transferase</fullName>
        <ecNumber evidence="3">2.3.2.27</ecNumber>
    </recommendedName>
</protein>
<dbReference type="GO" id="GO:0099536">
    <property type="term" value="P:synaptic signaling"/>
    <property type="evidence" value="ECO:0007669"/>
    <property type="project" value="TreeGrafter"/>
</dbReference>
<dbReference type="InterPro" id="IPR000433">
    <property type="entry name" value="Znf_ZZ"/>
</dbReference>
<dbReference type="InterPro" id="IPR043145">
    <property type="entry name" value="Znf_ZZ_sf"/>
</dbReference>
<proteinExistence type="inferred from homology"/>
<dbReference type="AlphaFoldDB" id="A0A915JFP1"/>
<evidence type="ECO:0000259" key="10">
    <source>
        <dbReference type="PROSITE" id="PS50135"/>
    </source>
</evidence>
<comment type="catalytic activity">
    <reaction evidence="1">
        <text>S-ubiquitinyl-[E2 ubiquitin-conjugating enzyme]-L-cysteine + [acceptor protein]-L-lysine = [E2 ubiquitin-conjugating enzyme]-L-cysteine + N(6)-ubiquitinyl-[acceptor protein]-L-lysine.</text>
        <dbReference type="EC" id="2.3.2.27"/>
    </reaction>
</comment>
<dbReference type="WBParaSite" id="nRc.2.0.1.t24641-RA">
    <property type="protein sequence ID" value="nRc.2.0.1.t24641-RA"/>
    <property type="gene ID" value="nRc.2.0.1.g24641"/>
</dbReference>
<evidence type="ECO:0000256" key="1">
    <source>
        <dbReference type="ARBA" id="ARBA00000900"/>
    </source>
</evidence>
<comment type="similarity">
    <text evidence="2">Belongs to the KCMF1 family.</text>
</comment>
<dbReference type="GO" id="GO:0045202">
    <property type="term" value="C:synapse"/>
    <property type="evidence" value="ECO:0007669"/>
    <property type="project" value="GOC"/>
</dbReference>
<dbReference type="PANTHER" id="PTHR12268">
    <property type="entry name" value="E3 UBIQUITIN-PROTEIN LIGASE KCMF1"/>
    <property type="match status" value="1"/>
</dbReference>
<organism evidence="11 12">
    <name type="scientific">Romanomermis culicivorax</name>
    <name type="common">Nematode worm</name>
    <dbReference type="NCBI Taxonomy" id="13658"/>
    <lineage>
        <taxon>Eukaryota</taxon>
        <taxon>Metazoa</taxon>
        <taxon>Ecdysozoa</taxon>
        <taxon>Nematoda</taxon>
        <taxon>Enoplea</taxon>
        <taxon>Dorylaimia</taxon>
        <taxon>Mermithida</taxon>
        <taxon>Mermithoidea</taxon>
        <taxon>Mermithidae</taxon>
        <taxon>Romanomermis</taxon>
    </lineage>
</organism>
<accession>A0A915JFP1</accession>
<dbReference type="Pfam" id="PF05605">
    <property type="entry name" value="zf-Di19"/>
    <property type="match status" value="1"/>
</dbReference>
<feature type="region of interest" description="Disordered" evidence="9">
    <location>
        <begin position="161"/>
        <end position="184"/>
    </location>
</feature>
<feature type="domain" description="ZZ-type" evidence="10">
    <location>
        <begin position="1"/>
        <end position="54"/>
    </location>
</feature>
<dbReference type="Gene3D" id="3.30.60.90">
    <property type="match status" value="1"/>
</dbReference>
<evidence type="ECO:0000256" key="4">
    <source>
        <dbReference type="ARBA" id="ARBA00022679"/>
    </source>
</evidence>
<dbReference type="SMART" id="SM00291">
    <property type="entry name" value="ZnF_ZZ"/>
    <property type="match status" value="1"/>
</dbReference>
<feature type="compositionally biased region" description="Gly residues" evidence="9">
    <location>
        <begin position="175"/>
        <end position="184"/>
    </location>
</feature>
<dbReference type="PANTHER" id="PTHR12268:SF13">
    <property type="entry name" value="E3 UBIQUITIN-PROTEIN LIGASE KCMF1"/>
    <property type="match status" value="1"/>
</dbReference>
<dbReference type="GO" id="GO:0023051">
    <property type="term" value="P:regulation of signaling"/>
    <property type="evidence" value="ECO:0007669"/>
    <property type="project" value="UniProtKB-ARBA"/>
</dbReference>